<dbReference type="EMBL" id="JAFBBZ010000001">
    <property type="protein sequence ID" value="MBM7510057.1"/>
    <property type="molecule type" value="Genomic_DNA"/>
</dbReference>
<name>A0ABS2MFU7_9ACTN</name>
<evidence type="ECO:0000313" key="3">
    <source>
        <dbReference type="Proteomes" id="UP000732378"/>
    </source>
</evidence>
<feature type="compositionally biased region" description="Pro residues" evidence="1">
    <location>
        <begin position="105"/>
        <end position="115"/>
    </location>
</feature>
<comment type="caution">
    <text evidence="2">The sequence shown here is derived from an EMBL/GenBank/DDBJ whole genome shotgun (WGS) entry which is preliminary data.</text>
</comment>
<protein>
    <submittedName>
        <fullName evidence="2">Membrane protein</fullName>
    </submittedName>
</protein>
<keyword evidence="3" id="KW-1185">Reference proteome</keyword>
<reference evidence="2 3" key="1">
    <citation type="submission" date="2021-01" db="EMBL/GenBank/DDBJ databases">
        <title>Sequencing the genomes of 1000 actinobacteria strains.</title>
        <authorList>
            <person name="Klenk H.-P."/>
        </authorList>
    </citation>
    <scope>NUCLEOTIDE SEQUENCE [LARGE SCALE GENOMIC DNA]</scope>
    <source>
        <strain evidence="2 3">DSM 18239</strain>
    </source>
</reference>
<feature type="region of interest" description="Disordered" evidence="1">
    <location>
        <begin position="21"/>
        <end position="159"/>
    </location>
</feature>
<dbReference type="Proteomes" id="UP000732378">
    <property type="component" value="Unassembled WGS sequence"/>
</dbReference>
<feature type="compositionally biased region" description="Basic and acidic residues" evidence="1">
    <location>
        <begin position="23"/>
        <end position="32"/>
    </location>
</feature>
<sequence length="159" mass="16738">MSAPTPASARRVNVRGVCAAGHVTERQTEKPRQTTWTGTCSADGCDLTVKARRTPAAQKPADQAPTPAPSSAPTVKEVTYDAPQPKPRGRKQPDPEPGADDGGPAPDPAGGPDPEQPVVHAEHQPGSAGDGAGVVGESRREQRARRRLPRYAFRSPLDQ</sequence>
<dbReference type="RefSeq" id="WP_193667323.1">
    <property type="nucleotide sequence ID" value="NZ_JACDTV010000002.1"/>
</dbReference>
<evidence type="ECO:0000313" key="2">
    <source>
        <dbReference type="EMBL" id="MBM7510057.1"/>
    </source>
</evidence>
<evidence type="ECO:0000256" key="1">
    <source>
        <dbReference type="SAM" id="MobiDB-lite"/>
    </source>
</evidence>
<feature type="compositionally biased region" description="Low complexity" evidence="1">
    <location>
        <begin position="150"/>
        <end position="159"/>
    </location>
</feature>
<gene>
    <name evidence="2" type="ORF">JOE61_003871</name>
</gene>
<organism evidence="2 3">
    <name type="scientific">Nocardioides salarius</name>
    <dbReference type="NCBI Taxonomy" id="374513"/>
    <lineage>
        <taxon>Bacteria</taxon>
        <taxon>Bacillati</taxon>
        <taxon>Actinomycetota</taxon>
        <taxon>Actinomycetes</taxon>
        <taxon>Propionibacteriales</taxon>
        <taxon>Nocardioidaceae</taxon>
        <taxon>Nocardioides</taxon>
    </lineage>
</organism>
<proteinExistence type="predicted"/>
<accession>A0ABS2MFU7</accession>